<dbReference type="VEuPathDB" id="FungiDB:GGTG_02303"/>
<dbReference type="Proteomes" id="UP000006039">
    <property type="component" value="Unassembled WGS sequence"/>
</dbReference>
<accession>J3NLZ8</accession>
<evidence type="ECO:0000313" key="2">
    <source>
        <dbReference type="EnsemblFungi" id="EJT82329"/>
    </source>
</evidence>
<evidence type="ECO:0000313" key="1">
    <source>
        <dbReference type="EMBL" id="EJT82329.1"/>
    </source>
</evidence>
<dbReference type="HOGENOM" id="CLU_1214827_0_0_1"/>
<reference evidence="3" key="1">
    <citation type="submission" date="2010-07" db="EMBL/GenBank/DDBJ databases">
        <title>The genome sequence of Gaeumannomyces graminis var. tritici strain R3-111a-1.</title>
        <authorList>
            <consortium name="The Broad Institute Genome Sequencing Platform"/>
            <person name="Ma L.-J."/>
            <person name="Dead R."/>
            <person name="Young S."/>
            <person name="Zeng Q."/>
            <person name="Koehrsen M."/>
            <person name="Alvarado L."/>
            <person name="Berlin A."/>
            <person name="Chapman S.B."/>
            <person name="Chen Z."/>
            <person name="Freedman E."/>
            <person name="Gellesch M."/>
            <person name="Goldberg J."/>
            <person name="Griggs A."/>
            <person name="Gujja S."/>
            <person name="Heilman E.R."/>
            <person name="Heiman D."/>
            <person name="Hepburn T."/>
            <person name="Howarth C."/>
            <person name="Jen D."/>
            <person name="Larson L."/>
            <person name="Mehta T."/>
            <person name="Neiman D."/>
            <person name="Pearson M."/>
            <person name="Roberts A."/>
            <person name="Saif S."/>
            <person name="Shea T."/>
            <person name="Shenoy N."/>
            <person name="Sisk P."/>
            <person name="Stolte C."/>
            <person name="Sykes S."/>
            <person name="Walk T."/>
            <person name="White J."/>
            <person name="Yandava C."/>
            <person name="Haas B."/>
            <person name="Nusbaum C."/>
            <person name="Birren B."/>
        </authorList>
    </citation>
    <scope>NUCLEOTIDE SEQUENCE [LARGE SCALE GENOMIC DNA]</scope>
    <source>
        <strain evidence="3">R3-111a-1</strain>
    </source>
</reference>
<dbReference type="OrthoDB" id="2157530at2759"/>
<reference evidence="1" key="2">
    <citation type="submission" date="2010-07" db="EMBL/GenBank/DDBJ databases">
        <authorList>
            <consortium name="The Broad Institute Genome Sequencing Platform"/>
            <consortium name="Broad Institute Genome Sequencing Center for Infectious Disease"/>
            <person name="Ma L.-J."/>
            <person name="Dead R."/>
            <person name="Young S."/>
            <person name="Zeng Q."/>
            <person name="Koehrsen M."/>
            <person name="Alvarado L."/>
            <person name="Berlin A."/>
            <person name="Chapman S.B."/>
            <person name="Chen Z."/>
            <person name="Freedman E."/>
            <person name="Gellesch M."/>
            <person name="Goldberg J."/>
            <person name="Griggs A."/>
            <person name="Gujja S."/>
            <person name="Heilman E.R."/>
            <person name="Heiman D."/>
            <person name="Hepburn T."/>
            <person name="Howarth C."/>
            <person name="Jen D."/>
            <person name="Larson L."/>
            <person name="Mehta T."/>
            <person name="Neiman D."/>
            <person name="Pearson M."/>
            <person name="Roberts A."/>
            <person name="Saif S."/>
            <person name="Shea T."/>
            <person name="Shenoy N."/>
            <person name="Sisk P."/>
            <person name="Stolte C."/>
            <person name="Sykes S."/>
            <person name="Walk T."/>
            <person name="White J."/>
            <person name="Yandava C."/>
            <person name="Haas B."/>
            <person name="Nusbaum C."/>
            <person name="Birren B."/>
        </authorList>
    </citation>
    <scope>NUCLEOTIDE SEQUENCE</scope>
    <source>
        <strain evidence="1">R3-111a-1</strain>
    </source>
</reference>
<name>J3NLZ8_GAET3</name>
<reference evidence="2" key="4">
    <citation type="journal article" date="2015" name="G3 (Bethesda)">
        <title>Genome sequences of three phytopathogenic species of the Magnaporthaceae family of fungi.</title>
        <authorList>
            <person name="Okagaki L.H."/>
            <person name="Nunes C.C."/>
            <person name="Sailsbery J."/>
            <person name="Clay B."/>
            <person name="Brown D."/>
            <person name="John T."/>
            <person name="Oh Y."/>
            <person name="Young N."/>
            <person name="Fitzgerald M."/>
            <person name="Haas B.J."/>
            <person name="Zeng Q."/>
            <person name="Young S."/>
            <person name="Adiconis X."/>
            <person name="Fan L."/>
            <person name="Levin J.Z."/>
            <person name="Mitchell T.K."/>
            <person name="Okubara P.A."/>
            <person name="Farman M.L."/>
            <person name="Kohn L.M."/>
            <person name="Birren B."/>
            <person name="Ma L.-J."/>
            <person name="Dean R.A."/>
        </authorList>
    </citation>
    <scope>NUCLEOTIDE SEQUENCE</scope>
    <source>
        <strain evidence="2">R3-111a-1</strain>
    </source>
</reference>
<reference evidence="1" key="3">
    <citation type="submission" date="2010-09" db="EMBL/GenBank/DDBJ databases">
        <title>Annotation of Gaeumannomyces graminis var. tritici R3-111a-1.</title>
        <authorList>
            <consortium name="The Broad Institute Genome Sequencing Platform"/>
            <person name="Ma L.-J."/>
            <person name="Dead R."/>
            <person name="Young S.K."/>
            <person name="Zeng Q."/>
            <person name="Gargeya S."/>
            <person name="Fitzgerald M."/>
            <person name="Haas B."/>
            <person name="Abouelleil A."/>
            <person name="Alvarado L."/>
            <person name="Arachchi H.M."/>
            <person name="Berlin A."/>
            <person name="Brown A."/>
            <person name="Chapman S.B."/>
            <person name="Chen Z."/>
            <person name="Dunbar C."/>
            <person name="Freedman E."/>
            <person name="Gearin G."/>
            <person name="Gellesch M."/>
            <person name="Goldberg J."/>
            <person name="Griggs A."/>
            <person name="Gujja S."/>
            <person name="Heiman D."/>
            <person name="Howarth C."/>
            <person name="Larson L."/>
            <person name="Lui A."/>
            <person name="MacDonald P.J.P."/>
            <person name="Mehta T."/>
            <person name="Montmayeur A."/>
            <person name="Murphy C."/>
            <person name="Neiman D."/>
            <person name="Pearson M."/>
            <person name="Priest M."/>
            <person name="Roberts A."/>
            <person name="Saif S."/>
            <person name="Shea T."/>
            <person name="Shenoy N."/>
            <person name="Sisk P."/>
            <person name="Stolte C."/>
            <person name="Sykes S."/>
            <person name="Yandava C."/>
            <person name="Wortman J."/>
            <person name="Nusbaum C."/>
            <person name="Birren B."/>
        </authorList>
    </citation>
    <scope>NUCLEOTIDE SEQUENCE</scope>
    <source>
        <strain evidence="1">R3-111a-1</strain>
    </source>
</reference>
<dbReference type="EMBL" id="GL385395">
    <property type="protein sequence ID" value="EJT82329.1"/>
    <property type="molecule type" value="Genomic_DNA"/>
</dbReference>
<organism evidence="1">
    <name type="scientific">Gaeumannomyces tritici (strain R3-111a-1)</name>
    <name type="common">Wheat and barley take-all root rot fungus</name>
    <name type="synonym">Gaeumannomyces graminis var. tritici</name>
    <dbReference type="NCBI Taxonomy" id="644352"/>
    <lineage>
        <taxon>Eukaryota</taxon>
        <taxon>Fungi</taxon>
        <taxon>Dikarya</taxon>
        <taxon>Ascomycota</taxon>
        <taxon>Pezizomycotina</taxon>
        <taxon>Sordariomycetes</taxon>
        <taxon>Sordariomycetidae</taxon>
        <taxon>Magnaporthales</taxon>
        <taxon>Magnaporthaceae</taxon>
        <taxon>Gaeumannomyces</taxon>
    </lineage>
</organism>
<proteinExistence type="predicted"/>
<evidence type="ECO:0000313" key="3">
    <source>
        <dbReference type="Proteomes" id="UP000006039"/>
    </source>
</evidence>
<sequence length="228" mass="24875">MGMSCAAGDTAANLKTCHLKSHSGRFLVLEGEAVGKVADLGRFKPPRGYGSGFLNKIFDKDDPTPLKRLGDTMSAFLEVIKHRIRRIYDSFDHIPDCHFTLEPTKLNTPDPSAAFNAYYRRRTVDSLYGATDLDAASDPHQESPLKGLCPTGTRPGDIFVLLYGGDVPLILREQPGDVAGGASPEQNCCLPPRQLAYSLVGECYLAGHMNGKAFEARKGTTPEWFTLV</sequence>
<dbReference type="GeneID" id="20342761"/>
<dbReference type="EnsemblFungi" id="EJT82329">
    <property type="protein sequence ID" value="EJT82329"/>
    <property type="gene ID" value="GGTG_02303"/>
</dbReference>
<dbReference type="AlphaFoldDB" id="J3NLZ8"/>
<reference evidence="2" key="5">
    <citation type="submission" date="2018-04" db="UniProtKB">
        <authorList>
            <consortium name="EnsemblFungi"/>
        </authorList>
    </citation>
    <scope>IDENTIFICATION</scope>
    <source>
        <strain evidence="2">R3-111a-1</strain>
    </source>
</reference>
<protein>
    <submittedName>
        <fullName evidence="1 2">Uncharacterized protein</fullName>
    </submittedName>
</protein>
<dbReference type="RefSeq" id="XP_009218338.1">
    <property type="nucleotide sequence ID" value="XM_009220074.1"/>
</dbReference>
<gene>
    <name evidence="2" type="primary">20342761</name>
    <name evidence="1" type="ORF">GGTG_02303</name>
</gene>
<keyword evidence="3" id="KW-1185">Reference proteome</keyword>